<dbReference type="RefSeq" id="WP_140997814.1">
    <property type="nucleotide sequence ID" value="NZ_VDCZ01000006.1"/>
</dbReference>
<evidence type="ECO:0000313" key="4">
    <source>
        <dbReference type="Proteomes" id="UP000431264"/>
    </source>
</evidence>
<dbReference type="AlphaFoldDB" id="A0A6I4ISE2"/>
<dbReference type="Proteomes" id="UP000431264">
    <property type="component" value="Unassembled WGS sequence"/>
</dbReference>
<gene>
    <name evidence="3" type="ORF">GOQ30_09725</name>
</gene>
<proteinExistence type="predicted"/>
<accession>A0A6I4ISE2</accession>
<keyword evidence="2" id="KW-0812">Transmembrane</keyword>
<comment type="caution">
    <text evidence="3">The sequence shown here is derived from an EMBL/GenBank/DDBJ whole genome shotgun (WGS) entry which is preliminary data.</text>
</comment>
<dbReference type="EMBL" id="WQLW01000006">
    <property type="protein sequence ID" value="MVO09436.1"/>
    <property type="molecule type" value="Genomic_DNA"/>
</dbReference>
<feature type="region of interest" description="Disordered" evidence="1">
    <location>
        <begin position="1"/>
        <end position="47"/>
    </location>
</feature>
<evidence type="ECO:0000256" key="1">
    <source>
        <dbReference type="SAM" id="MobiDB-lite"/>
    </source>
</evidence>
<keyword evidence="2" id="KW-1133">Transmembrane helix</keyword>
<organism evidence="3 4">
    <name type="scientific">Flavobacterium profundi</name>
    <dbReference type="NCBI Taxonomy" id="1774945"/>
    <lineage>
        <taxon>Bacteria</taxon>
        <taxon>Pseudomonadati</taxon>
        <taxon>Bacteroidota</taxon>
        <taxon>Flavobacteriia</taxon>
        <taxon>Flavobacteriales</taxon>
        <taxon>Flavobacteriaceae</taxon>
        <taxon>Flavobacterium</taxon>
    </lineage>
</organism>
<sequence>MDTTTNPTTPTPTEPTDTVTNPASVENPTIPTVVPSTHESSTPKPGISKKVIDELSTEINNMLSFASYNGIIINTEINSLIQNSSVDDLINAHNLLAKNIAPATPKSIAYSKKLYEKEKDKSFLSKLPLVRNLIFLALFFLLTFIISGLSPLVNNDSLDEGVLSNHGTSLLVNLGFLASVSGLGVVFYLLKSVSTSVKQGTLVPEDTIYYIALIILGLISGLMSSEVLSLYTDNPDKINLINKSVLALIGGFSSDGIFTILQGIISKMKSFFTTASNN</sequence>
<feature type="compositionally biased region" description="Polar residues" evidence="1">
    <location>
        <begin position="23"/>
        <end position="43"/>
    </location>
</feature>
<evidence type="ECO:0000313" key="3">
    <source>
        <dbReference type="EMBL" id="MVO09436.1"/>
    </source>
</evidence>
<keyword evidence="2" id="KW-0472">Membrane</keyword>
<name>A0A6I4ISE2_9FLAO</name>
<feature type="transmembrane region" description="Helical" evidence="2">
    <location>
        <begin position="129"/>
        <end position="150"/>
    </location>
</feature>
<feature type="transmembrane region" description="Helical" evidence="2">
    <location>
        <begin position="170"/>
        <end position="190"/>
    </location>
</feature>
<reference evidence="4" key="1">
    <citation type="submission" date="2019-05" db="EMBL/GenBank/DDBJ databases">
        <title>Flavobacterium profundi sp. nov., isolated from a deep-sea seamount.</title>
        <authorList>
            <person name="Zhang D.-C."/>
        </authorList>
    </citation>
    <scope>NUCLEOTIDE SEQUENCE [LARGE SCALE GENOMIC DNA]</scope>
    <source>
        <strain evidence="4">TP390</strain>
    </source>
</reference>
<keyword evidence="4" id="KW-1185">Reference proteome</keyword>
<evidence type="ECO:0000256" key="2">
    <source>
        <dbReference type="SAM" id="Phobius"/>
    </source>
</evidence>
<feature type="transmembrane region" description="Helical" evidence="2">
    <location>
        <begin position="210"/>
        <end position="232"/>
    </location>
</feature>
<dbReference type="OrthoDB" id="1187063at2"/>
<feature type="transmembrane region" description="Helical" evidence="2">
    <location>
        <begin position="244"/>
        <end position="265"/>
    </location>
</feature>
<protein>
    <submittedName>
        <fullName evidence="3">Uncharacterized protein</fullName>
    </submittedName>
</protein>